<proteinExistence type="predicted"/>
<organism evidence="3 4">
    <name type="scientific">Amycolatopsis cihanbeyliensis</name>
    <dbReference type="NCBI Taxonomy" id="1128664"/>
    <lineage>
        <taxon>Bacteria</taxon>
        <taxon>Bacillati</taxon>
        <taxon>Actinomycetota</taxon>
        <taxon>Actinomycetes</taxon>
        <taxon>Pseudonocardiales</taxon>
        <taxon>Pseudonocardiaceae</taxon>
        <taxon>Amycolatopsis</taxon>
    </lineage>
</organism>
<evidence type="ECO:0000313" key="3">
    <source>
        <dbReference type="EMBL" id="TQI93776.1"/>
    </source>
</evidence>
<feature type="domain" description="MoaF C-terminal" evidence="2">
    <location>
        <begin position="141"/>
        <end position="252"/>
    </location>
</feature>
<gene>
    <name evidence="3" type="ORF">FB471_5918</name>
</gene>
<feature type="domain" description="Molybdenum cofactor biosynthesis protein F N-terminal" evidence="1">
    <location>
        <begin position="10"/>
        <end position="112"/>
    </location>
</feature>
<reference evidence="3 4" key="1">
    <citation type="submission" date="2019-06" db="EMBL/GenBank/DDBJ databases">
        <title>Sequencing the genomes of 1000 actinobacteria strains.</title>
        <authorList>
            <person name="Klenk H.-P."/>
        </authorList>
    </citation>
    <scope>NUCLEOTIDE SEQUENCE [LARGE SCALE GENOMIC DNA]</scope>
    <source>
        <strain evidence="3 4">DSM 45679</strain>
    </source>
</reference>
<comment type="caution">
    <text evidence="3">The sequence shown here is derived from an EMBL/GenBank/DDBJ whole genome shotgun (WGS) entry which is preliminary data.</text>
</comment>
<sequence length="259" mass="29265">MSSTLEDTEGWLPLDGLQPGFEANRAAHSTALAGRELVLRMDSGARIWHGFTAERTRWELGEERGDDAYHLVEVDEELYYAQFQHEHDQGEAVSLVLDLRHGRTLAVQSRIGQAWQRPTVVTQEFHTGVIEGVPVSGEPPRPSTDLLGRRVLWSYSPQHHYEHIYLTEHWYTFLCHSGPEQGIADTDACAYYRIRPGIYLFAWREKVVPCAAVTVADHRLMRSHGALFGLAEDGTSTTHFTFGAHGRLLSNTVYPELRA</sequence>
<dbReference type="InterPro" id="IPR035348">
    <property type="entry name" value="MoaF_C"/>
</dbReference>
<dbReference type="RefSeq" id="WP_142002868.1">
    <property type="nucleotide sequence ID" value="NZ_VFML01000002.1"/>
</dbReference>
<evidence type="ECO:0000313" key="4">
    <source>
        <dbReference type="Proteomes" id="UP000320876"/>
    </source>
</evidence>
<dbReference type="InterPro" id="IPR012674">
    <property type="entry name" value="Calycin"/>
</dbReference>
<protein>
    <submittedName>
        <fullName evidence="3">Molybdenum cofactor biosynthesis protein F</fullName>
    </submittedName>
</protein>
<dbReference type="Gene3D" id="2.40.128.20">
    <property type="match status" value="1"/>
</dbReference>
<name>A0A542CSI3_AMYCI</name>
<accession>A0A542CSI3</accession>
<dbReference type="OrthoDB" id="2560583at2"/>
<keyword evidence="4" id="KW-1185">Reference proteome</keyword>
<dbReference type="Proteomes" id="UP000320876">
    <property type="component" value="Unassembled WGS sequence"/>
</dbReference>
<evidence type="ECO:0000259" key="1">
    <source>
        <dbReference type="Pfam" id="PF10703"/>
    </source>
</evidence>
<dbReference type="InterPro" id="IPR024724">
    <property type="entry name" value="MoaF_N"/>
</dbReference>
<dbReference type="AlphaFoldDB" id="A0A542CSI3"/>
<dbReference type="Pfam" id="PF17409">
    <property type="entry name" value="MoaF_C"/>
    <property type="match status" value="1"/>
</dbReference>
<evidence type="ECO:0000259" key="2">
    <source>
        <dbReference type="Pfam" id="PF17409"/>
    </source>
</evidence>
<dbReference type="Pfam" id="PF10703">
    <property type="entry name" value="MoaF"/>
    <property type="match status" value="1"/>
</dbReference>
<dbReference type="EMBL" id="VFML01000002">
    <property type="protein sequence ID" value="TQI93776.1"/>
    <property type="molecule type" value="Genomic_DNA"/>
</dbReference>